<organism evidence="1 2">
    <name type="scientific">Actinomyces viscosus</name>
    <dbReference type="NCBI Taxonomy" id="1656"/>
    <lineage>
        <taxon>Bacteria</taxon>
        <taxon>Bacillati</taxon>
        <taxon>Actinomycetota</taxon>
        <taxon>Actinomycetes</taxon>
        <taxon>Actinomycetales</taxon>
        <taxon>Actinomycetaceae</taxon>
        <taxon>Actinomyces</taxon>
    </lineage>
</organism>
<name>A0A3S4Z6K3_ACTVI</name>
<dbReference type="Proteomes" id="UP000268658">
    <property type="component" value="Chromosome"/>
</dbReference>
<evidence type="ECO:0000313" key="1">
    <source>
        <dbReference type="EMBL" id="VEI14168.1"/>
    </source>
</evidence>
<sequence length="190" mass="20580">MLTIMGMVACVIGLPLSLVDLWRYLSGPRPTLVIDSVGVHDHLNRDSVGLIRWEEIEGFNARTLNGWLKIGNNDCVLVYLRAPQATLERLRPTLPPRVTRRMERSFSHGHTTIPIPALLGIPVTSMTSLLRDEMGGTNRPLLIRAPMPSARAGRVCQGLAAIESTSVGRRGLPARASASSSLTAASLCPP</sequence>
<evidence type="ECO:0000313" key="2">
    <source>
        <dbReference type="Proteomes" id="UP000268658"/>
    </source>
</evidence>
<dbReference type="AlphaFoldDB" id="A0A3S4Z6K3"/>
<dbReference type="EMBL" id="LR134477">
    <property type="protein sequence ID" value="VEI14168.1"/>
    <property type="molecule type" value="Genomic_DNA"/>
</dbReference>
<protein>
    <submittedName>
        <fullName evidence="1">Uncharacterized protein</fullName>
    </submittedName>
</protein>
<proteinExistence type="predicted"/>
<reference evidence="1 2" key="1">
    <citation type="submission" date="2018-12" db="EMBL/GenBank/DDBJ databases">
        <authorList>
            <consortium name="Pathogen Informatics"/>
        </authorList>
    </citation>
    <scope>NUCLEOTIDE SEQUENCE [LARGE SCALE GENOMIC DNA]</scope>
    <source>
        <strain evidence="1 2">NCTC10951</strain>
    </source>
</reference>
<gene>
    <name evidence="1" type="ORF">NCTC10951_00021</name>
</gene>
<accession>A0A3S4Z6K3</accession>
<dbReference type="KEGG" id="avc:NCTC10951_00021"/>